<feature type="chain" id="PRO_5045860492" description="YD repeat-containing protein" evidence="1">
    <location>
        <begin position="21"/>
        <end position="252"/>
    </location>
</feature>
<sequence length="252" mass="28629">MKKLVCLLSTVLLVFTSCSKDDNDSSDSVSPMLVKKITTTYSDGERLTEEYHYSGNKIVSVTEGDGSVSKYTYTGDLITKIEYFDETGLLKDTSEYGYTDGLMTSYIEKYDDDHNSKTKYTHNADGTISYEQFKVNIKTGLEVKFQQTGKLTYKDGNLIKAERLYDKFETVEIYEYDTKNSPLKNILGWNLLLDEEPAVKNIIKKVDTSGSQGNLHTDTYISTYTYDVNNYPTEKITKLSGSTDTETVQYVY</sequence>
<name>A0ABZ2UJD8_9FLAO</name>
<protein>
    <recommendedName>
        <fullName evidence="4">YD repeat-containing protein</fullName>
    </recommendedName>
</protein>
<evidence type="ECO:0000313" key="3">
    <source>
        <dbReference type="Proteomes" id="UP001623852"/>
    </source>
</evidence>
<evidence type="ECO:0008006" key="4">
    <source>
        <dbReference type="Google" id="ProtNLM"/>
    </source>
</evidence>
<evidence type="ECO:0000256" key="1">
    <source>
        <dbReference type="SAM" id="SignalP"/>
    </source>
</evidence>
<dbReference type="Gene3D" id="3.90.930.1">
    <property type="match status" value="1"/>
</dbReference>
<dbReference type="RefSeq" id="WP_232682339.1">
    <property type="nucleotide sequence ID" value="NZ_CP150845.1"/>
</dbReference>
<feature type="signal peptide" evidence="1">
    <location>
        <begin position="1"/>
        <end position="20"/>
    </location>
</feature>
<gene>
    <name evidence="2" type="ORF">AABD74_09425</name>
</gene>
<keyword evidence="3" id="KW-1185">Reference proteome</keyword>
<dbReference type="EMBL" id="CP150845">
    <property type="protein sequence ID" value="WYZ21672.1"/>
    <property type="molecule type" value="Genomic_DNA"/>
</dbReference>
<dbReference type="Proteomes" id="UP001623852">
    <property type="component" value="Chromosome"/>
</dbReference>
<keyword evidence="1" id="KW-0732">Signal</keyword>
<evidence type="ECO:0000313" key="2">
    <source>
        <dbReference type="EMBL" id="WYZ21672.1"/>
    </source>
</evidence>
<reference evidence="2 3" key="1">
    <citation type="submission" date="2024-03" db="EMBL/GenBank/DDBJ databases">
        <title>Flavobacterium soyae.</title>
        <authorList>
            <person name="Zheng W."/>
        </authorList>
    </citation>
    <scope>NUCLEOTIDE SEQUENCE [LARGE SCALE GENOMIC DNA]</scope>
    <source>
        <strain evidence="2 3">55</strain>
    </source>
</reference>
<proteinExistence type="predicted"/>
<accession>A0ABZ2UJD8</accession>
<dbReference type="PROSITE" id="PS51257">
    <property type="entry name" value="PROKAR_LIPOPROTEIN"/>
    <property type="match status" value="1"/>
</dbReference>
<organism evidence="2 3">
    <name type="scientific">Flavobacterium soyae</name>
    <dbReference type="NCBI Taxonomy" id="2903098"/>
    <lineage>
        <taxon>Bacteria</taxon>
        <taxon>Pseudomonadati</taxon>
        <taxon>Bacteroidota</taxon>
        <taxon>Flavobacteriia</taxon>
        <taxon>Flavobacteriales</taxon>
        <taxon>Flavobacteriaceae</taxon>
        <taxon>Flavobacterium</taxon>
    </lineage>
</organism>